<proteinExistence type="predicted"/>
<dbReference type="AlphaFoldDB" id="A0AAD6LNY3"/>
<keyword evidence="1" id="KW-0472">Membrane</keyword>
<protein>
    <submittedName>
        <fullName evidence="2">Uncharacterized protein</fullName>
    </submittedName>
</protein>
<feature type="transmembrane region" description="Helical" evidence="1">
    <location>
        <begin position="47"/>
        <end position="67"/>
    </location>
</feature>
<sequence>MIKSPLSSSNNRIGERSMDLSLVLKRSKFPVERTKGALQRLEVVRRASGLGSTIAVLFFPCGPYLCIVRAFGDLSVIKAWFVLVSCLTNFNGLLCSCFVINWG</sequence>
<evidence type="ECO:0000256" key="1">
    <source>
        <dbReference type="SAM" id="Phobius"/>
    </source>
</evidence>
<dbReference type="Proteomes" id="UP001164929">
    <property type="component" value="Chromosome 15"/>
</dbReference>
<keyword evidence="3" id="KW-1185">Reference proteome</keyword>
<dbReference type="EMBL" id="JAQIZT010000015">
    <property type="protein sequence ID" value="KAJ6970530.1"/>
    <property type="molecule type" value="Genomic_DNA"/>
</dbReference>
<evidence type="ECO:0000313" key="3">
    <source>
        <dbReference type="Proteomes" id="UP001164929"/>
    </source>
</evidence>
<feature type="transmembrane region" description="Helical" evidence="1">
    <location>
        <begin position="79"/>
        <end position="102"/>
    </location>
</feature>
<accession>A0AAD6LNY3</accession>
<evidence type="ECO:0000313" key="2">
    <source>
        <dbReference type="EMBL" id="KAJ6970530.1"/>
    </source>
</evidence>
<reference evidence="2" key="1">
    <citation type="journal article" date="2023" name="Mol. Ecol. Resour.">
        <title>Chromosome-level genome assembly of a triploid poplar Populus alba 'Berolinensis'.</title>
        <authorList>
            <person name="Chen S."/>
            <person name="Yu Y."/>
            <person name="Wang X."/>
            <person name="Wang S."/>
            <person name="Zhang T."/>
            <person name="Zhou Y."/>
            <person name="He R."/>
            <person name="Meng N."/>
            <person name="Wang Y."/>
            <person name="Liu W."/>
            <person name="Liu Z."/>
            <person name="Liu J."/>
            <person name="Guo Q."/>
            <person name="Huang H."/>
            <person name="Sederoff R.R."/>
            <person name="Wang G."/>
            <person name="Qu G."/>
            <person name="Chen S."/>
        </authorList>
    </citation>
    <scope>NUCLEOTIDE SEQUENCE</scope>
    <source>
        <strain evidence="2">SC-2020</strain>
    </source>
</reference>
<name>A0AAD6LNY3_9ROSI</name>
<gene>
    <name evidence="2" type="ORF">NC653_034965</name>
</gene>
<organism evidence="2 3">
    <name type="scientific">Populus alba x Populus x berolinensis</name>
    <dbReference type="NCBI Taxonomy" id="444605"/>
    <lineage>
        <taxon>Eukaryota</taxon>
        <taxon>Viridiplantae</taxon>
        <taxon>Streptophyta</taxon>
        <taxon>Embryophyta</taxon>
        <taxon>Tracheophyta</taxon>
        <taxon>Spermatophyta</taxon>
        <taxon>Magnoliopsida</taxon>
        <taxon>eudicotyledons</taxon>
        <taxon>Gunneridae</taxon>
        <taxon>Pentapetalae</taxon>
        <taxon>rosids</taxon>
        <taxon>fabids</taxon>
        <taxon>Malpighiales</taxon>
        <taxon>Salicaceae</taxon>
        <taxon>Saliceae</taxon>
        <taxon>Populus</taxon>
    </lineage>
</organism>
<keyword evidence="1" id="KW-1133">Transmembrane helix</keyword>
<comment type="caution">
    <text evidence="2">The sequence shown here is derived from an EMBL/GenBank/DDBJ whole genome shotgun (WGS) entry which is preliminary data.</text>
</comment>
<keyword evidence="1" id="KW-0812">Transmembrane</keyword>